<comment type="caution">
    <text evidence="1">The sequence shown here is derived from an EMBL/GenBank/DDBJ whole genome shotgun (WGS) entry which is preliminary data.</text>
</comment>
<dbReference type="Proteomes" id="UP001273935">
    <property type="component" value="Unassembled WGS sequence"/>
</dbReference>
<dbReference type="RefSeq" id="WP_317234573.1">
    <property type="nucleotide sequence ID" value="NZ_JAWJUL010000168.1"/>
</dbReference>
<name>A0ABU3XZ68_9GAMM</name>
<dbReference type="EMBL" id="JAWJUL010000168">
    <property type="protein sequence ID" value="MDV3443207.1"/>
    <property type="molecule type" value="Genomic_DNA"/>
</dbReference>
<proteinExistence type="predicted"/>
<sequence length="93" mass="10853">MNQDVQYLFAEVRRASEFRPEVTAIVLFGAEVQGKNPMYLEIRFIDYEALDIEGDHLMGSLEEAMEYAEIEFGILHDDWRPMSAEEIERIPIN</sequence>
<protein>
    <submittedName>
        <fullName evidence="1">Uncharacterized protein</fullName>
    </submittedName>
</protein>
<keyword evidence="2" id="KW-1185">Reference proteome</keyword>
<reference evidence="1 2" key="1">
    <citation type="submission" date="2023-10" db="EMBL/GenBank/DDBJ databases">
        <title>Pseudomonas otitidis isolated from a paediatric patient with cystic fibrosis in Chile.</title>
        <authorList>
            <person name="Amsteins-Romero L."/>
            <person name="Opazo-Capurro A."/>
            <person name="Matus-Kohler M."/>
            <person name="Gonzalez-Rocha G."/>
        </authorList>
    </citation>
    <scope>NUCLEOTIDE SEQUENCE [LARGE SCALE GENOMIC DNA]</scope>
    <source>
        <strain evidence="1 2">P-714</strain>
    </source>
</reference>
<evidence type="ECO:0000313" key="2">
    <source>
        <dbReference type="Proteomes" id="UP001273935"/>
    </source>
</evidence>
<evidence type="ECO:0000313" key="1">
    <source>
        <dbReference type="EMBL" id="MDV3443207.1"/>
    </source>
</evidence>
<organism evidence="1 2">
    <name type="scientific">Metapseudomonas otitidis</name>
    <dbReference type="NCBI Taxonomy" id="319939"/>
    <lineage>
        <taxon>Bacteria</taxon>
        <taxon>Pseudomonadati</taxon>
        <taxon>Pseudomonadota</taxon>
        <taxon>Gammaproteobacteria</taxon>
        <taxon>Pseudomonadales</taxon>
        <taxon>Pseudomonadaceae</taxon>
        <taxon>Metapseudomonas</taxon>
    </lineage>
</organism>
<gene>
    <name evidence="1" type="ORF">R0G64_27725</name>
</gene>
<accession>A0ABU3XZ68</accession>